<comment type="similarity">
    <text evidence="1 5">Belongs to the DNA mismatch repair MutL/HexB family.</text>
</comment>
<dbReference type="SUPFAM" id="SSF55874">
    <property type="entry name" value="ATPase domain of HSP90 chaperone/DNA topoisomerase II/histidine kinase"/>
    <property type="match status" value="1"/>
</dbReference>
<dbReference type="EMBL" id="CAKXZS010000014">
    <property type="protein sequence ID" value="CAH2399528.1"/>
    <property type="molecule type" value="Genomic_DNA"/>
</dbReference>
<evidence type="ECO:0000259" key="7">
    <source>
        <dbReference type="SMART" id="SM00853"/>
    </source>
</evidence>
<dbReference type="SMART" id="SM00853">
    <property type="entry name" value="MutL_C"/>
    <property type="match status" value="1"/>
</dbReference>
<dbReference type="Pfam" id="PF08676">
    <property type="entry name" value="MutL_C"/>
    <property type="match status" value="1"/>
</dbReference>
<gene>
    <name evidence="5 9" type="primary">mutL</name>
    <name evidence="9" type="ORF">MES4922_210310</name>
</gene>
<name>A0ABN8JQN1_9HYPH</name>
<evidence type="ECO:0000256" key="3">
    <source>
        <dbReference type="ARBA" id="ARBA00022763"/>
    </source>
</evidence>
<dbReference type="SUPFAM" id="SSF54211">
    <property type="entry name" value="Ribosomal protein S5 domain 2-like"/>
    <property type="match status" value="1"/>
</dbReference>
<dbReference type="CDD" id="cd03482">
    <property type="entry name" value="MutL_Trans_MutL"/>
    <property type="match status" value="1"/>
</dbReference>
<sequence>MQEHGERRGFLNSPSRMGDESAYSTPMPIRQLSEPMINQIAAGEVIERPASVVKELVENALDAGAARIEIVTAGGGLNLIRVTDDGSGIPEKELPLAIARHCTSKLADDIHDIRSLGFRGEALPSIGSVARLSIRSRTANGDSAAEIGIEGGRVSAVKPAAANRGTTVEVRDLFFATPARLKFMKGERAESSATSDVIKRIAIAFPAVRFTLAGSDRSTLELPATDDSAEGRLRRVAQVMGADFPANAITIDAVRDGVHLAGHVSIPSFSRANALQQYAYVNGRPVRDKLIAGAIRGAFADALPRDRHAVTVLFLTLDPAIVDVNVHPAKADVRFRDPGLVRGLIVGAIREALANAGIRAATSGAAGMMAAFRPGAASYAHAGPANGHRSYEAAYRASGFAGFDPARSPQRPLDMGLEGGGFPDTEPGNGGFGENDQAAFDAGPLHSADARAGQDEAAETLLGMALGAARAQVHENYIVAQTRDSLVIVDQHAAHERLVYEALKNALHARAVPSQMLLLPEIVDLPEEDAERLALHAETLARFGLAVERFGPGAVAVRETPSMLGETNVQQLVRDLADEIADNDTVDTLKERLDRIAATMACHGSVRSGRLLKPEEMNALLRQMEATPGSGTCNHGRPTYIELKLADIERLFGRR</sequence>
<evidence type="ECO:0000256" key="2">
    <source>
        <dbReference type="ARBA" id="ARBA00021975"/>
    </source>
</evidence>
<dbReference type="Gene3D" id="3.30.230.10">
    <property type="match status" value="1"/>
</dbReference>
<dbReference type="InterPro" id="IPR036890">
    <property type="entry name" value="HATPase_C_sf"/>
</dbReference>
<dbReference type="InterPro" id="IPR042120">
    <property type="entry name" value="MutL_C_dimsub"/>
</dbReference>
<feature type="region of interest" description="Disordered" evidence="6">
    <location>
        <begin position="1"/>
        <end position="25"/>
    </location>
</feature>
<dbReference type="SMART" id="SM01340">
    <property type="entry name" value="DNA_mis_repair"/>
    <property type="match status" value="1"/>
</dbReference>
<keyword evidence="10" id="KW-1185">Reference proteome</keyword>
<evidence type="ECO:0000313" key="10">
    <source>
        <dbReference type="Proteomes" id="UP001152604"/>
    </source>
</evidence>
<dbReference type="NCBIfam" id="TIGR00585">
    <property type="entry name" value="mutl"/>
    <property type="match status" value="1"/>
</dbReference>
<dbReference type="PROSITE" id="PS00058">
    <property type="entry name" value="DNA_MISMATCH_REPAIR_1"/>
    <property type="match status" value="1"/>
</dbReference>
<organism evidence="9 10">
    <name type="scientific">Mesorhizobium ventifaucium</name>
    <dbReference type="NCBI Taxonomy" id="666020"/>
    <lineage>
        <taxon>Bacteria</taxon>
        <taxon>Pseudomonadati</taxon>
        <taxon>Pseudomonadota</taxon>
        <taxon>Alphaproteobacteria</taxon>
        <taxon>Hyphomicrobiales</taxon>
        <taxon>Phyllobacteriaceae</taxon>
        <taxon>Mesorhizobium</taxon>
    </lineage>
</organism>
<comment type="function">
    <text evidence="5">This protein is involved in the repair of mismatches in DNA. It is required for dam-dependent methyl-directed DNA mismatch repair. May act as a 'molecular matchmaker', a protein that promotes the formation of a stable complex between two or more DNA-binding proteins in an ATP-dependent manner without itself being part of a final effector complex.</text>
</comment>
<comment type="caution">
    <text evidence="9">The sequence shown here is derived from an EMBL/GenBank/DDBJ whole genome shotgun (WGS) entry which is preliminary data.</text>
</comment>
<dbReference type="InterPro" id="IPR020667">
    <property type="entry name" value="DNA_mismatch_repair_MutL"/>
</dbReference>
<accession>A0ABN8JQN1</accession>
<dbReference type="HAMAP" id="MF_00149">
    <property type="entry name" value="DNA_mis_repair"/>
    <property type="match status" value="1"/>
</dbReference>
<dbReference type="InterPro" id="IPR013507">
    <property type="entry name" value="DNA_mismatch_S5_2-like"/>
</dbReference>
<dbReference type="InterPro" id="IPR020568">
    <property type="entry name" value="Ribosomal_Su5_D2-typ_SF"/>
</dbReference>
<dbReference type="InterPro" id="IPR014721">
    <property type="entry name" value="Ribsml_uS5_D2-typ_fold_subgr"/>
</dbReference>
<dbReference type="CDD" id="cd16926">
    <property type="entry name" value="HATPase_MutL-MLH-PMS-like"/>
    <property type="match status" value="1"/>
</dbReference>
<dbReference type="InterPro" id="IPR037198">
    <property type="entry name" value="MutL_C_sf"/>
</dbReference>
<feature type="domain" description="DNA mismatch repair protein S5" evidence="8">
    <location>
        <begin position="236"/>
        <end position="354"/>
    </location>
</feature>
<dbReference type="InterPro" id="IPR038973">
    <property type="entry name" value="MutL/Mlh/Pms-like"/>
</dbReference>
<evidence type="ECO:0000256" key="4">
    <source>
        <dbReference type="ARBA" id="ARBA00023204"/>
    </source>
</evidence>
<protein>
    <recommendedName>
        <fullName evidence="2 5">DNA mismatch repair protein MutL</fullName>
    </recommendedName>
</protein>
<evidence type="ECO:0000256" key="1">
    <source>
        <dbReference type="ARBA" id="ARBA00006082"/>
    </source>
</evidence>
<dbReference type="PANTHER" id="PTHR10073">
    <property type="entry name" value="DNA MISMATCH REPAIR PROTEIN MLH, PMS, MUTL"/>
    <property type="match status" value="1"/>
</dbReference>
<dbReference type="NCBIfam" id="NF000953">
    <property type="entry name" value="PRK00095.2-4"/>
    <property type="match status" value="1"/>
</dbReference>
<reference evidence="9" key="1">
    <citation type="submission" date="2022-03" db="EMBL/GenBank/DDBJ databases">
        <authorList>
            <person name="Brunel B."/>
        </authorList>
    </citation>
    <scope>NUCLEOTIDE SEQUENCE</scope>
    <source>
        <strain evidence="9">STM4922sample</strain>
    </source>
</reference>
<dbReference type="Gene3D" id="3.30.1540.20">
    <property type="entry name" value="MutL, C-terminal domain, dimerisation subdomain"/>
    <property type="match status" value="1"/>
</dbReference>
<dbReference type="InterPro" id="IPR042121">
    <property type="entry name" value="MutL_C_regsub"/>
</dbReference>
<dbReference type="InterPro" id="IPR014762">
    <property type="entry name" value="DNA_mismatch_repair_CS"/>
</dbReference>
<dbReference type="InterPro" id="IPR002099">
    <property type="entry name" value="MutL/Mlh/PMS"/>
</dbReference>
<dbReference type="Pfam" id="PF01119">
    <property type="entry name" value="DNA_mis_repair"/>
    <property type="match status" value="1"/>
</dbReference>
<dbReference type="Gene3D" id="3.30.1370.100">
    <property type="entry name" value="MutL, C-terminal domain, regulatory subdomain"/>
    <property type="match status" value="1"/>
</dbReference>
<evidence type="ECO:0000256" key="5">
    <source>
        <dbReference type="HAMAP-Rule" id="MF_00149"/>
    </source>
</evidence>
<dbReference type="Proteomes" id="UP001152604">
    <property type="component" value="Unassembled WGS sequence"/>
</dbReference>
<keyword evidence="4 5" id="KW-0234">DNA repair</keyword>
<evidence type="ECO:0000256" key="6">
    <source>
        <dbReference type="SAM" id="MobiDB-lite"/>
    </source>
</evidence>
<keyword evidence="3 5" id="KW-0227">DNA damage</keyword>
<dbReference type="Pfam" id="PF13589">
    <property type="entry name" value="HATPase_c_3"/>
    <property type="match status" value="1"/>
</dbReference>
<dbReference type="InterPro" id="IPR014790">
    <property type="entry name" value="MutL_C"/>
</dbReference>
<feature type="domain" description="MutL C-terminal dimerisation" evidence="7">
    <location>
        <begin position="469"/>
        <end position="612"/>
    </location>
</feature>
<dbReference type="SUPFAM" id="SSF118116">
    <property type="entry name" value="DNA mismatch repair protein MutL"/>
    <property type="match status" value="1"/>
</dbReference>
<dbReference type="Gene3D" id="3.30.565.10">
    <property type="entry name" value="Histidine kinase-like ATPase, C-terminal domain"/>
    <property type="match status" value="1"/>
</dbReference>
<evidence type="ECO:0000313" key="9">
    <source>
        <dbReference type="EMBL" id="CAH2399528.1"/>
    </source>
</evidence>
<proteinExistence type="inferred from homology"/>
<evidence type="ECO:0000259" key="8">
    <source>
        <dbReference type="SMART" id="SM01340"/>
    </source>
</evidence>
<dbReference type="PANTHER" id="PTHR10073:SF12">
    <property type="entry name" value="DNA MISMATCH REPAIR PROTEIN MLH1"/>
    <property type="match status" value="1"/>
</dbReference>